<accession>A0A3N4U3M0</accession>
<dbReference type="InterPro" id="IPR000014">
    <property type="entry name" value="PAS"/>
</dbReference>
<dbReference type="Gene3D" id="3.30.450.20">
    <property type="entry name" value="PAS domain"/>
    <property type="match status" value="2"/>
</dbReference>
<dbReference type="InterPro" id="IPR035965">
    <property type="entry name" value="PAS-like_dom_sf"/>
</dbReference>
<evidence type="ECO:0000313" key="2">
    <source>
        <dbReference type="EMBL" id="RPE65042.1"/>
    </source>
</evidence>
<keyword evidence="3" id="KW-1185">Reference proteome</keyword>
<feature type="domain" description="PAS" evidence="1">
    <location>
        <begin position="95"/>
        <end position="165"/>
    </location>
</feature>
<organism evidence="2 3">
    <name type="scientific">Tibeticola sediminis</name>
    <dbReference type="NCBI Taxonomy" id="1917811"/>
    <lineage>
        <taxon>Bacteria</taxon>
        <taxon>Pseudomonadati</taxon>
        <taxon>Pseudomonadota</taxon>
        <taxon>Betaproteobacteria</taxon>
        <taxon>Burkholderiales</taxon>
        <taxon>Comamonadaceae</taxon>
        <taxon>Tibeticola</taxon>
    </lineage>
</organism>
<dbReference type="Pfam" id="PF08448">
    <property type="entry name" value="PAS_4"/>
    <property type="match status" value="1"/>
</dbReference>
<dbReference type="OrthoDB" id="3687827at2"/>
<evidence type="ECO:0000259" key="1">
    <source>
        <dbReference type="PROSITE" id="PS50112"/>
    </source>
</evidence>
<dbReference type="PANTHER" id="PTHR44757:SF2">
    <property type="entry name" value="BIOFILM ARCHITECTURE MAINTENANCE PROTEIN MBAA"/>
    <property type="match status" value="1"/>
</dbReference>
<proteinExistence type="predicted"/>
<dbReference type="PANTHER" id="PTHR44757">
    <property type="entry name" value="DIGUANYLATE CYCLASE DGCP"/>
    <property type="match status" value="1"/>
</dbReference>
<dbReference type="PROSITE" id="PS50112">
    <property type="entry name" value="PAS"/>
    <property type="match status" value="1"/>
</dbReference>
<evidence type="ECO:0000313" key="3">
    <source>
        <dbReference type="Proteomes" id="UP000272193"/>
    </source>
</evidence>
<dbReference type="InterPro" id="IPR052155">
    <property type="entry name" value="Biofilm_reg_signaling"/>
</dbReference>
<dbReference type="InterPro" id="IPR013656">
    <property type="entry name" value="PAS_4"/>
</dbReference>
<gene>
    <name evidence="2" type="ORF">EDC62_2168</name>
</gene>
<comment type="caution">
    <text evidence="2">The sequence shown here is derived from an EMBL/GenBank/DDBJ whole genome shotgun (WGS) entry which is preliminary data.</text>
</comment>
<dbReference type="SUPFAM" id="SSF55785">
    <property type="entry name" value="PYP-like sensor domain (PAS domain)"/>
    <property type="match status" value="2"/>
</dbReference>
<protein>
    <submittedName>
        <fullName evidence="2">PAS domain S-box-containing protein</fullName>
    </submittedName>
</protein>
<reference evidence="2 3" key="1">
    <citation type="submission" date="2018-11" db="EMBL/GenBank/DDBJ databases">
        <title>Genomic Encyclopedia of Type Strains, Phase IV (KMG-IV): sequencing the most valuable type-strain genomes for metagenomic binning, comparative biology and taxonomic classification.</title>
        <authorList>
            <person name="Goeker M."/>
        </authorList>
    </citation>
    <scope>NUCLEOTIDE SEQUENCE [LARGE SCALE GENOMIC DNA]</scope>
    <source>
        <strain evidence="2 3">DSM 101684</strain>
    </source>
</reference>
<dbReference type="NCBIfam" id="TIGR00229">
    <property type="entry name" value="sensory_box"/>
    <property type="match status" value="1"/>
</dbReference>
<dbReference type="RefSeq" id="WP_124223557.1">
    <property type="nucleotide sequence ID" value="NZ_RKQL01000005.1"/>
</dbReference>
<dbReference type="Proteomes" id="UP000272193">
    <property type="component" value="Unassembled WGS sequence"/>
</dbReference>
<name>A0A3N4U3M0_9BURK</name>
<dbReference type="SMART" id="SM00091">
    <property type="entry name" value="PAS"/>
    <property type="match status" value="2"/>
</dbReference>
<dbReference type="Pfam" id="PF08447">
    <property type="entry name" value="PAS_3"/>
    <property type="match status" value="1"/>
</dbReference>
<sequence>MKPGTELPPHLQLMERPIHPWRWGVSAGLGQGLLGAAVATVPDAWPSPYTLDLAAVGLPDLPSAAWVLSFSLIAGAIGWQLGRRQRQHQLGGERMVRRLFEVIDLLPDSAAVRDAQGRYVLWNRAAEQRYGLRAAHAYGHRPQELFPPAFVAALAAIEQRAIETHESVEERVDVPAVYGRPTSRAWVRMSPIYYSSEPKRLRGIVSVVTDITEQEQRDAAARAEHAKLEMALEASHAGIWSVDVETSSARYDLAYARLLHWEGDLETFHQEFDFRKRLHPEDRDTILAAEAASMKGGLPFAHDYRILCMDGKYRAFSARGRPLVDADGRMRFIGIVIEATA</sequence>
<dbReference type="InterPro" id="IPR013655">
    <property type="entry name" value="PAS_fold_3"/>
</dbReference>
<dbReference type="EMBL" id="RKQL01000005">
    <property type="protein sequence ID" value="RPE65042.1"/>
    <property type="molecule type" value="Genomic_DNA"/>
</dbReference>
<dbReference type="CDD" id="cd00130">
    <property type="entry name" value="PAS"/>
    <property type="match status" value="2"/>
</dbReference>
<dbReference type="AlphaFoldDB" id="A0A3N4U3M0"/>